<name>A0AAE3AJ24_9FIRM</name>
<dbReference type="RefSeq" id="WP_302930090.1">
    <property type="nucleotide sequence ID" value="NZ_JAJEPW010000087.1"/>
</dbReference>
<organism evidence="1 2">
    <name type="scientific">Brotocaccenecus cirricatena</name>
    <dbReference type="NCBI Taxonomy" id="3064195"/>
    <lineage>
        <taxon>Bacteria</taxon>
        <taxon>Bacillati</taxon>
        <taxon>Bacillota</taxon>
        <taxon>Clostridia</taxon>
        <taxon>Eubacteriales</taxon>
        <taxon>Oscillospiraceae</taxon>
        <taxon>Brotocaccenecus</taxon>
    </lineage>
</organism>
<dbReference type="EMBL" id="JAJEPW010000087">
    <property type="protein sequence ID" value="MCC2130965.1"/>
    <property type="molecule type" value="Genomic_DNA"/>
</dbReference>
<protein>
    <submittedName>
        <fullName evidence="1">Bacteriophage abortive infection AbiH family protein</fullName>
    </submittedName>
</protein>
<comment type="caution">
    <text evidence="1">The sequence shown here is derived from an EMBL/GenBank/DDBJ whole genome shotgun (WGS) entry which is preliminary data.</text>
</comment>
<sequence>MAIEDALKINYLKMLCRFADLPSVADKVYYRSHENGVLSYHGNDLEDAFRGLTDFITNFTGKYLYDWLSSINTKSATPDLALSPNDLYINFNYLDTLQTLYHIPDSNIFHIHGSLKKLKGLKSAIADGKKICLEMFAPEVGKEEALNIWRVSVGPSFQNMYIRQELQFGAVINEKKEMNKINKWYNSDEAYADYVEPSIRVIEDFIEKSTKKLSKNYKKLTQFAWTHSDIDTIVIMGHTLMGTDFPYYEEILVPFLKDRLWVFKSHNGDTSEIMKFVEKTNLKNYRIEIW</sequence>
<keyword evidence="2" id="KW-1185">Reference proteome</keyword>
<dbReference type="InterPro" id="IPR025935">
    <property type="entry name" value="AbiH"/>
</dbReference>
<accession>A0AAE3AJ24</accession>
<reference evidence="1" key="1">
    <citation type="submission" date="2021-10" db="EMBL/GenBank/DDBJ databases">
        <title>Anaerobic single-cell dispensing facilitates the cultivation of human gut bacteria.</title>
        <authorList>
            <person name="Afrizal A."/>
        </authorList>
    </citation>
    <scope>NUCLEOTIDE SEQUENCE</scope>
    <source>
        <strain evidence="1">CLA-AA-H272</strain>
    </source>
</reference>
<proteinExistence type="predicted"/>
<dbReference type="Pfam" id="PF14253">
    <property type="entry name" value="AbiH"/>
    <property type="match status" value="1"/>
</dbReference>
<dbReference type="AlphaFoldDB" id="A0AAE3AJ24"/>
<evidence type="ECO:0000313" key="1">
    <source>
        <dbReference type="EMBL" id="MCC2130965.1"/>
    </source>
</evidence>
<gene>
    <name evidence="1" type="ORF">LKD37_15930</name>
</gene>
<evidence type="ECO:0000313" key="2">
    <source>
        <dbReference type="Proteomes" id="UP001199319"/>
    </source>
</evidence>
<dbReference type="Proteomes" id="UP001199319">
    <property type="component" value="Unassembled WGS sequence"/>
</dbReference>